<reference evidence="2 3" key="1">
    <citation type="submission" date="2017-12" db="EMBL/GenBank/DDBJ databases">
        <title>Phylogenetic diversity of female urinary microbiome.</title>
        <authorList>
            <person name="Thomas-White K."/>
            <person name="Wolfe A.J."/>
        </authorList>
    </citation>
    <scope>NUCLEOTIDE SEQUENCE [LARGE SCALE GENOMIC DNA]</scope>
    <source>
        <strain evidence="2 3">UMB0119</strain>
    </source>
</reference>
<comment type="caution">
    <text evidence="2">The sequence shown here is derived from an EMBL/GenBank/DDBJ whole genome shotgun (WGS) entry which is preliminary data.</text>
</comment>
<accession>A0A2I1MA18</accession>
<keyword evidence="1" id="KW-0472">Membrane</keyword>
<evidence type="ECO:0008006" key="4">
    <source>
        <dbReference type="Google" id="ProtNLM"/>
    </source>
</evidence>
<feature type="transmembrane region" description="Helical" evidence="1">
    <location>
        <begin position="15"/>
        <end position="34"/>
    </location>
</feature>
<dbReference type="AlphaFoldDB" id="A0A2I1MA18"/>
<protein>
    <recommendedName>
        <fullName evidence="4">Oxidoreductase</fullName>
    </recommendedName>
</protein>
<sequence length="178" mass="20280">MDNRKVNKKLKKNKYRLMIAVFAVLIVFLIGFLIRKHNVEKAISKYDSEILIVKSDGNQLDSLTLKEIRKLGAEKKSVYLNNGLEKVDIEGVAIEKIIGKLDVNLKDRAFLIVEDNDGNQKRISMSAALEPERVYLVYKMDGEPVFDISQNYGKMLIIDTNAESTTSWVNDVKTLDIE</sequence>
<evidence type="ECO:0000256" key="1">
    <source>
        <dbReference type="SAM" id="Phobius"/>
    </source>
</evidence>
<dbReference type="Proteomes" id="UP000234335">
    <property type="component" value="Unassembled WGS sequence"/>
</dbReference>
<name>A0A2I1MA18_9FIRM</name>
<dbReference type="EMBL" id="PKGS01000002">
    <property type="protein sequence ID" value="PKZ16961.1"/>
    <property type="molecule type" value="Genomic_DNA"/>
</dbReference>
<evidence type="ECO:0000313" key="2">
    <source>
        <dbReference type="EMBL" id="PKZ16961.1"/>
    </source>
</evidence>
<organism evidence="2 3">
    <name type="scientific">Anaerococcus octavius</name>
    <dbReference type="NCBI Taxonomy" id="54007"/>
    <lineage>
        <taxon>Bacteria</taxon>
        <taxon>Bacillati</taxon>
        <taxon>Bacillota</taxon>
        <taxon>Tissierellia</taxon>
        <taxon>Tissierellales</taxon>
        <taxon>Peptoniphilaceae</taxon>
        <taxon>Anaerococcus</taxon>
    </lineage>
</organism>
<keyword evidence="3" id="KW-1185">Reference proteome</keyword>
<gene>
    <name evidence="2" type="ORF">CYJ34_04010</name>
</gene>
<proteinExistence type="predicted"/>
<evidence type="ECO:0000313" key="3">
    <source>
        <dbReference type="Proteomes" id="UP000234335"/>
    </source>
</evidence>
<keyword evidence="1" id="KW-1133">Transmembrane helix</keyword>
<keyword evidence="1" id="KW-0812">Transmembrane</keyword>
<dbReference type="RefSeq" id="WP_101540060.1">
    <property type="nucleotide sequence ID" value="NZ_CALTZC010000010.1"/>
</dbReference>